<evidence type="ECO:0000313" key="1">
    <source>
        <dbReference type="EMBL" id="CAI9728532.1"/>
    </source>
</evidence>
<accession>A0AA36B7M9</accession>
<gene>
    <name evidence="1" type="ORF">OCTVUL_1B005457</name>
</gene>
<reference evidence="1" key="1">
    <citation type="submission" date="2023-08" db="EMBL/GenBank/DDBJ databases">
        <authorList>
            <person name="Alioto T."/>
            <person name="Alioto T."/>
            <person name="Gomez Garrido J."/>
        </authorList>
    </citation>
    <scope>NUCLEOTIDE SEQUENCE</scope>
</reference>
<name>A0AA36B7M9_OCTVU</name>
<protein>
    <submittedName>
        <fullName evidence="1">Uncharacterized protein</fullName>
    </submittedName>
</protein>
<proteinExistence type="predicted"/>
<sequence>MKSRWNYNTAFYPGESRFSKALEKRIEQAMGLRPENGGKFQITSYPNGIEANRRCVRSRRLSVKEKLEMKSYAEATAEDPEKEKLRSLTPKSLNWDPEKMKRYMSKVEREATNVKLVMSEEKKEMLRNSTRVCRTFSNESRRIEIAPEFQIEAMVSC</sequence>
<dbReference type="AlphaFoldDB" id="A0AA36B7M9"/>
<dbReference type="Proteomes" id="UP001162480">
    <property type="component" value="Chromosome 10"/>
</dbReference>
<evidence type="ECO:0000313" key="2">
    <source>
        <dbReference type="Proteomes" id="UP001162480"/>
    </source>
</evidence>
<keyword evidence="2" id="KW-1185">Reference proteome</keyword>
<organism evidence="1 2">
    <name type="scientific">Octopus vulgaris</name>
    <name type="common">Common octopus</name>
    <dbReference type="NCBI Taxonomy" id="6645"/>
    <lineage>
        <taxon>Eukaryota</taxon>
        <taxon>Metazoa</taxon>
        <taxon>Spiralia</taxon>
        <taxon>Lophotrochozoa</taxon>
        <taxon>Mollusca</taxon>
        <taxon>Cephalopoda</taxon>
        <taxon>Coleoidea</taxon>
        <taxon>Octopodiformes</taxon>
        <taxon>Octopoda</taxon>
        <taxon>Incirrata</taxon>
        <taxon>Octopodidae</taxon>
        <taxon>Octopus</taxon>
    </lineage>
</organism>
<dbReference type="EMBL" id="OX597823">
    <property type="protein sequence ID" value="CAI9728532.1"/>
    <property type="molecule type" value="Genomic_DNA"/>
</dbReference>